<dbReference type="Pfam" id="PF07933">
    <property type="entry name" value="DUF1681"/>
    <property type="match status" value="1"/>
</dbReference>
<feature type="domain" description="NECAP PHear" evidence="5">
    <location>
        <begin position="5"/>
        <end position="160"/>
    </location>
</feature>
<name>A0ABP0GX53_CLALP</name>
<dbReference type="Gene3D" id="2.30.29.30">
    <property type="entry name" value="Pleckstrin-homology domain (PH domain)/Phosphotyrosine-binding domain (PTB)"/>
    <property type="match status" value="1"/>
</dbReference>
<sequence>MEDDYERVLLVKPECLVYRLPPRSSTNRGYRAADWGLDKPSWTGRLRITVKANKLEIKLEDKISGELFAKAPVDEYPGIAVESVSDSSRYFVIRISDESKRTAFIGVGFADRGDAFDFNVTLQDHFKRVKTEEVIEKTPDIQPNLNLGLKEGQTFTIKLGNTSKSKTQTKPKTNLGGGLLPPPPGDVKAHPKQDTSTEWGEFASASSSNSSSSSNWVQF</sequence>
<evidence type="ECO:0000259" key="5">
    <source>
        <dbReference type="Pfam" id="PF07933"/>
    </source>
</evidence>
<comment type="similarity">
    <text evidence="3">Belongs to the NECAP family.</text>
</comment>
<feature type="compositionally biased region" description="Low complexity" evidence="4">
    <location>
        <begin position="162"/>
        <end position="173"/>
    </location>
</feature>
<protein>
    <recommendedName>
        <fullName evidence="5">NECAP PHear domain-containing protein</fullName>
    </recommendedName>
</protein>
<keyword evidence="7" id="KW-1185">Reference proteome</keyword>
<comment type="caution">
    <text evidence="6">The sequence shown here is derived from an EMBL/GenBank/DDBJ whole genome shotgun (WGS) entry which is preliminary data.</text>
</comment>
<proteinExistence type="inferred from homology"/>
<dbReference type="PANTHER" id="PTHR12847:SF9">
    <property type="entry name" value="NECAP-LIKE PROTEIN CG9132"/>
    <property type="match status" value="1"/>
</dbReference>
<dbReference type="EMBL" id="CAWYQH010000152">
    <property type="protein sequence ID" value="CAK8695878.1"/>
    <property type="molecule type" value="Genomic_DNA"/>
</dbReference>
<dbReference type="InterPro" id="IPR011993">
    <property type="entry name" value="PH-like_dom_sf"/>
</dbReference>
<dbReference type="SUPFAM" id="SSF50729">
    <property type="entry name" value="PH domain-like"/>
    <property type="match status" value="1"/>
</dbReference>
<evidence type="ECO:0000313" key="6">
    <source>
        <dbReference type="EMBL" id="CAK8695878.1"/>
    </source>
</evidence>
<reference evidence="6 7" key="1">
    <citation type="submission" date="2024-02" db="EMBL/GenBank/DDBJ databases">
        <authorList>
            <person name="Daric V."/>
            <person name="Darras S."/>
        </authorList>
    </citation>
    <scope>NUCLEOTIDE SEQUENCE [LARGE SCALE GENOMIC DNA]</scope>
</reference>
<accession>A0ABP0GX53</accession>
<evidence type="ECO:0000313" key="7">
    <source>
        <dbReference type="Proteomes" id="UP001642483"/>
    </source>
</evidence>
<dbReference type="CDD" id="cd13228">
    <property type="entry name" value="PHear_NECAP"/>
    <property type="match status" value="1"/>
</dbReference>
<comment type="function">
    <text evidence="1">Involved in endocytosis.</text>
</comment>
<organism evidence="6 7">
    <name type="scientific">Clavelina lepadiformis</name>
    <name type="common">Light-bulb sea squirt</name>
    <name type="synonym">Ascidia lepadiformis</name>
    <dbReference type="NCBI Taxonomy" id="159417"/>
    <lineage>
        <taxon>Eukaryota</taxon>
        <taxon>Metazoa</taxon>
        <taxon>Chordata</taxon>
        <taxon>Tunicata</taxon>
        <taxon>Ascidiacea</taxon>
        <taxon>Aplousobranchia</taxon>
        <taxon>Clavelinidae</taxon>
        <taxon>Clavelina</taxon>
    </lineage>
</organism>
<feature type="region of interest" description="Disordered" evidence="4">
    <location>
        <begin position="158"/>
        <end position="219"/>
    </location>
</feature>
<dbReference type="InterPro" id="IPR012466">
    <property type="entry name" value="NECAP_PHear"/>
</dbReference>
<gene>
    <name evidence="6" type="ORF">CVLEPA_LOCUS29089</name>
</gene>
<evidence type="ECO:0000256" key="4">
    <source>
        <dbReference type="SAM" id="MobiDB-lite"/>
    </source>
</evidence>
<evidence type="ECO:0000256" key="3">
    <source>
        <dbReference type="ARBA" id="ARBA00007736"/>
    </source>
</evidence>
<evidence type="ECO:0000256" key="2">
    <source>
        <dbReference type="ARBA" id="ARBA00004640"/>
    </source>
</evidence>
<feature type="compositionally biased region" description="Low complexity" evidence="4">
    <location>
        <begin position="203"/>
        <end position="219"/>
    </location>
</feature>
<evidence type="ECO:0000256" key="1">
    <source>
        <dbReference type="ARBA" id="ARBA00002550"/>
    </source>
</evidence>
<dbReference type="PANTHER" id="PTHR12847">
    <property type="entry name" value="ATP-BINDING CASSETTE ABC TRANSPORTER-RELATED"/>
    <property type="match status" value="1"/>
</dbReference>
<comment type="subcellular location">
    <subcellularLocation>
        <location evidence="2">Cytoplasmic vesicle</location>
        <location evidence="2">Clathrin-coated vesicle membrane</location>
    </subcellularLocation>
</comment>
<dbReference type="Proteomes" id="UP001642483">
    <property type="component" value="Unassembled WGS sequence"/>
</dbReference>